<gene>
    <name evidence="1" type="ORF">SAMN04487910_2102</name>
</gene>
<dbReference type="Proteomes" id="UP000198521">
    <property type="component" value="Unassembled WGS sequence"/>
</dbReference>
<organism evidence="1 2">
    <name type="scientific">Aquimarina amphilecti</name>
    <dbReference type="NCBI Taxonomy" id="1038014"/>
    <lineage>
        <taxon>Bacteria</taxon>
        <taxon>Pseudomonadati</taxon>
        <taxon>Bacteroidota</taxon>
        <taxon>Flavobacteriia</taxon>
        <taxon>Flavobacteriales</taxon>
        <taxon>Flavobacteriaceae</taxon>
        <taxon>Aquimarina</taxon>
    </lineage>
</organism>
<dbReference type="EMBL" id="FOAB01000003">
    <property type="protein sequence ID" value="SEL23239.1"/>
    <property type="molecule type" value="Genomic_DNA"/>
</dbReference>
<sequence length="73" mass="8255">MFLKLTKTLKAKSMEDLDLEPVVMEMTNKTAAPEVVANGMVVIADLIIRILHLVSNRILTLNNQNYVKKHFST</sequence>
<dbReference type="STRING" id="1038014.SAMN04487910_2102"/>
<keyword evidence="2" id="KW-1185">Reference proteome</keyword>
<evidence type="ECO:0000313" key="2">
    <source>
        <dbReference type="Proteomes" id="UP000198521"/>
    </source>
</evidence>
<name>A0A1H7NIU0_AQUAM</name>
<dbReference type="AlphaFoldDB" id="A0A1H7NIU0"/>
<evidence type="ECO:0000313" key="1">
    <source>
        <dbReference type="EMBL" id="SEL23239.1"/>
    </source>
</evidence>
<reference evidence="1 2" key="1">
    <citation type="submission" date="2016-10" db="EMBL/GenBank/DDBJ databases">
        <authorList>
            <person name="de Groot N.N."/>
        </authorList>
    </citation>
    <scope>NUCLEOTIDE SEQUENCE [LARGE SCALE GENOMIC DNA]</scope>
    <source>
        <strain evidence="1 2">DSM 25232</strain>
    </source>
</reference>
<proteinExistence type="predicted"/>
<protein>
    <submittedName>
        <fullName evidence="1">Uncharacterized protein</fullName>
    </submittedName>
</protein>
<accession>A0A1H7NIU0</accession>